<dbReference type="EMBL" id="JYDO01000132">
    <property type="protein sequence ID" value="KRZ69611.1"/>
    <property type="molecule type" value="Genomic_DNA"/>
</dbReference>
<dbReference type="AlphaFoldDB" id="A0A0V1MCG8"/>
<keyword evidence="1" id="KW-1133">Transmembrane helix</keyword>
<keyword evidence="3" id="KW-1185">Reference proteome</keyword>
<name>A0A0V1MCG8_9BILA</name>
<evidence type="ECO:0000313" key="3">
    <source>
        <dbReference type="Proteomes" id="UP000054843"/>
    </source>
</evidence>
<feature type="transmembrane region" description="Helical" evidence="1">
    <location>
        <begin position="53"/>
        <end position="74"/>
    </location>
</feature>
<evidence type="ECO:0000313" key="2">
    <source>
        <dbReference type="EMBL" id="KRZ69611.1"/>
    </source>
</evidence>
<comment type="caution">
    <text evidence="2">The sequence shown here is derived from an EMBL/GenBank/DDBJ whole genome shotgun (WGS) entry which is preliminary data.</text>
</comment>
<keyword evidence="1" id="KW-0472">Membrane</keyword>
<proteinExistence type="predicted"/>
<organism evidence="2 3">
    <name type="scientific">Trichinella papuae</name>
    <dbReference type="NCBI Taxonomy" id="268474"/>
    <lineage>
        <taxon>Eukaryota</taxon>
        <taxon>Metazoa</taxon>
        <taxon>Ecdysozoa</taxon>
        <taxon>Nematoda</taxon>
        <taxon>Enoplea</taxon>
        <taxon>Dorylaimia</taxon>
        <taxon>Trichinellida</taxon>
        <taxon>Trichinellidae</taxon>
        <taxon>Trichinella</taxon>
    </lineage>
</organism>
<sequence>MLNLQVKMFSKRCTMAAAIIQREIVINTVSGRVCLLERDRYCLALGVVEHKTAILFCLLFLFALWKTVVLVRLVAIVHISGFCDCLPEAEPEANNQILIFRQACCRLFSMTRLCCLTGILRGIQKKSN</sequence>
<accession>A0A0V1MCG8</accession>
<protein>
    <submittedName>
        <fullName evidence="2">Uncharacterized protein</fullName>
    </submittedName>
</protein>
<dbReference type="Proteomes" id="UP000054843">
    <property type="component" value="Unassembled WGS sequence"/>
</dbReference>
<gene>
    <name evidence="2" type="ORF">T10_2669</name>
</gene>
<evidence type="ECO:0000256" key="1">
    <source>
        <dbReference type="SAM" id="Phobius"/>
    </source>
</evidence>
<keyword evidence="1" id="KW-0812">Transmembrane</keyword>
<reference evidence="2 3" key="1">
    <citation type="submission" date="2015-01" db="EMBL/GenBank/DDBJ databases">
        <title>Evolution of Trichinella species and genotypes.</title>
        <authorList>
            <person name="Korhonen P.K."/>
            <person name="Edoardo P."/>
            <person name="Giuseppe L.R."/>
            <person name="Gasser R.B."/>
        </authorList>
    </citation>
    <scope>NUCLEOTIDE SEQUENCE [LARGE SCALE GENOMIC DNA]</scope>
    <source>
        <strain evidence="2">ISS1980</strain>
    </source>
</reference>